<feature type="compositionally biased region" description="Basic and acidic residues" evidence="1">
    <location>
        <begin position="567"/>
        <end position="579"/>
    </location>
</feature>
<dbReference type="OrthoDB" id="7752111at2759"/>
<dbReference type="Proteomes" id="UP000504634">
    <property type="component" value="Unplaced"/>
</dbReference>
<protein>
    <submittedName>
        <fullName evidence="3">Uncharacterized protein LOC115627604</fullName>
    </submittedName>
</protein>
<gene>
    <name evidence="3" type="primary">LOC115627604</name>
</gene>
<sequence length="605" mass="71486">MSGVQPGKMPWQNFDWPPEQQRIIYRSWGQYFSRLRMNAQAQKYFNSCIDSRDSGDYRTLYLRSKFHRTVARGEDALLDIERAAAMPGVRETELNLELADVMYTMNRFEDNKMMLHDNVVKHIGSSMEPFKKRLAIVNENFRDNLGPALGPFFLKSVFGNNTYNLPKSKIVDDRPHWKILKEEGECDVQSVVDKEEITFSPLEGARRRRMSKIFYQKYLDRAWVDIIFMNALRKSPVLFLDQCTPKYTKRAESLNRSYERVRQLTSMLHRRSPMYNEVYQQQRDPKLMTQFKEANLFRVQYQTRRNLLSILRTIRSLRVRGESKRLRDFVRDLMGEYVVLKTGRVLPWKFEFVNEVYNNLALSLCQEYRLPTKKVTPYNKNALCQLLNMHILKPAEFQEFVFGNRATYDEGDGGKPEQKMHKRFIAQLEQRLSFANHHIERAYLLHELSERHLLQNHFMQSLSFAKRAIEEARRCNSVIWEFLCTMLLAKSHAVLHKYERQTEVLNAAYNLAKRLKSPQLCTFIELCRMLNKDYITLRKMSQLEAGKRLRHKLFNRGSSPSPSTRSLMRERQSIDKEVAARSSDANADSNAEQTLRHWTYSDLQS</sequence>
<evidence type="ECO:0000313" key="2">
    <source>
        <dbReference type="Proteomes" id="UP000504634"/>
    </source>
</evidence>
<dbReference type="GeneID" id="115627604"/>
<accession>A0A6J2TRA2</accession>
<evidence type="ECO:0000313" key="3">
    <source>
        <dbReference type="RefSeq" id="XP_030379186.1"/>
    </source>
</evidence>
<dbReference type="AlphaFoldDB" id="A0A6J2TRA2"/>
<proteinExistence type="predicted"/>
<name>A0A6J2TRA2_DROLE</name>
<feature type="compositionally biased region" description="Low complexity" evidence="1">
    <location>
        <begin position="580"/>
        <end position="591"/>
    </location>
</feature>
<dbReference type="Gene3D" id="1.25.40.10">
    <property type="entry name" value="Tetratricopeptide repeat domain"/>
    <property type="match status" value="1"/>
</dbReference>
<dbReference type="InterPro" id="IPR011990">
    <property type="entry name" value="TPR-like_helical_dom_sf"/>
</dbReference>
<dbReference type="RefSeq" id="XP_030379186.1">
    <property type="nucleotide sequence ID" value="XM_030523326.1"/>
</dbReference>
<keyword evidence="2" id="KW-1185">Reference proteome</keyword>
<organism evidence="2 3">
    <name type="scientific">Drosophila lebanonensis</name>
    <name type="common">Fruit fly</name>
    <name type="synonym">Scaptodrosophila lebanonensis</name>
    <dbReference type="NCBI Taxonomy" id="7225"/>
    <lineage>
        <taxon>Eukaryota</taxon>
        <taxon>Metazoa</taxon>
        <taxon>Ecdysozoa</taxon>
        <taxon>Arthropoda</taxon>
        <taxon>Hexapoda</taxon>
        <taxon>Insecta</taxon>
        <taxon>Pterygota</taxon>
        <taxon>Neoptera</taxon>
        <taxon>Endopterygota</taxon>
        <taxon>Diptera</taxon>
        <taxon>Brachycera</taxon>
        <taxon>Muscomorpha</taxon>
        <taxon>Ephydroidea</taxon>
        <taxon>Drosophilidae</taxon>
        <taxon>Scaptodrosophila</taxon>
    </lineage>
</organism>
<dbReference type="PANTHER" id="PTHR21391:SF0">
    <property type="entry name" value="AT04489P-RELATED"/>
    <property type="match status" value="1"/>
</dbReference>
<evidence type="ECO:0000256" key="1">
    <source>
        <dbReference type="SAM" id="MobiDB-lite"/>
    </source>
</evidence>
<feature type="region of interest" description="Disordered" evidence="1">
    <location>
        <begin position="551"/>
        <end position="593"/>
    </location>
</feature>
<reference evidence="3" key="1">
    <citation type="submission" date="2025-08" db="UniProtKB">
        <authorList>
            <consortium name="RefSeq"/>
        </authorList>
    </citation>
    <scope>IDENTIFICATION</scope>
    <source>
        <strain evidence="3">11010-0011.00</strain>
        <tissue evidence="3">Whole body</tissue>
    </source>
</reference>
<dbReference type="PANTHER" id="PTHR21391">
    <property type="entry name" value="AT04489P-RELATED"/>
    <property type="match status" value="1"/>
</dbReference>
<feature type="compositionally biased region" description="Polar residues" evidence="1">
    <location>
        <begin position="556"/>
        <end position="566"/>
    </location>
</feature>